<dbReference type="GO" id="GO:0016757">
    <property type="term" value="F:glycosyltransferase activity"/>
    <property type="evidence" value="ECO:0007669"/>
    <property type="project" value="TreeGrafter"/>
</dbReference>
<gene>
    <name evidence="4" type="ORF">BMF94_1395</name>
</gene>
<evidence type="ECO:0000313" key="5">
    <source>
        <dbReference type="Proteomes" id="UP000237144"/>
    </source>
</evidence>
<dbReference type="OrthoDB" id="2524932at2759"/>
<organism evidence="4 5">
    <name type="scientific">Rhodotorula taiwanensis</name>
    <dbReference type="NCBI Taxonomy" id="741276"/>
    <lineage>
        <taxon>Eukaryota</taxon>
        <taxon>Fungi</taxon>
        <taxon>Dikarya</taxon>
        <taxon>Basidiomycota</taxon>
        <taxon>Pucciniomycotina</taxon>
        <taxon>Microbotryomycetes</taxon>
        <taxon>Sporidiobolales</taxon>
        <taxon>Sporidiobolaceae</taxon>
        <taxon>Rhodotorula</taxon>
    </lineage>
</organism>
<sequence length="450" mass="50650">MLVFHVRLGRFGGRVAGVALLSLAALVLLSHFKAPWGHLSRRIARPAPATLRTCSQSDDLAMPSPSELSATLESLLTVPANEVGRIAICASLRNEGRFINEWLLYYRVLGVDRFYLYDSGSDDDTLSALQPWLRTGTVQLHRFRNNQEGHYQTTALDTCSRTYGPKTEWLVEADCDEFLVVVPTLLSTDHSRPLELSDMPNRPLYILLDSNWLYKNADAVVVSRLTWKNAGFERLPDGVSLLSLQTVREYQHSVLFDKLLFTKSILHTGKKRTGWSIPGAHFLRSPHATAARIVTSNGHLVDTVPYRADTDEGLQYEGRFSGGRIFEPLVLYHYVERDLQDCYSKLRVAHKLRKGGYDVYEDPDSHTPIYDQDGFYGAATTDRTMADSWFGRFLPPLLAALRARERDDVEARRGPLLPQIIEPHPELVAEWVAEGLDPTNGMPLTVTKDA</sequence>
<accession>A0A2S5BFH1</accession>
<dbReference type="PANTHER" id="PTHR21461:SF69">
    <property type="entry name" value="GLYCOSYLTRANSFERASE FAMILY 92 PROTEIN"/>
    <property type="match status" value="1"/>
</dbReference>
<keyword evidence="2" id="KW-0812">Transmembrane</keyword>
<comment type="caution">
    <text evidence="4">The sequence shown here is derived from an EMBL/GenBank/DDBJ whole genome shotgun (WGS) entry which is preliminary data.</text>
</comment>
<dbReference type="EMBL" id="PJQD01000014">
    <property type="protein sequence ID" value="POY75493.1"/>
    <property type="molecule type" value="Genomic_DNA"/>
</dbReference>
<comment type="subcellular location">
    <subcellularLocation>
        <location evidence="1">Membrane</location>
        <topology evidence="1">Single-pass membrane protein</topology>
    </subcellularLocation>
</comment>
<dbReference type="STRING" id="741276.A0A2S5BFH1"/>
<reference evidence="4 5" key="1">
    <citation type="journal article" date="2018" name="Front. Microbiol.">
        <title>Prospects for Fungal Bioremediation of Acidic Radioactive Waste Sites: Characterization and Genome Sequence of Rhodotorula taiwanensis MD1149.</title>
        <authorList>
            <person name="Tkavc R."/>
            <person name="Matrosova V.Y."/>
            <person name="Grichenko O.E."/>
            <person name="Gostincar C."/>
            <person name="Volpe R.P."/>
            <person name="Klimenkova P."/>
            <person name="Gaidamakova E.K."/>
            <person name="Zhou C.E."/>
            <person name="Stewart B.J."/>
            <person name="Lyman M.G."/>
            <person name="Malfatti S.A."/>
            <person name="Rubinfeld B."/>
            <person name="Courtot M."/>
            <person name="Singh J."/>
            <person name="Dalgard C.L."/>
            <person name="Hamilton T."/>
            <person name="Frey K.G."/>
            <person name="Gunde-Cimerman N."/>
            <person name="Dugan L."/>
            <person name="Daly M.J."/>
        </authorList>
    </citation>
    <scope>NUCLEOTIDE SEQUENCE [LARGE SCALE GENOMIC DNA]</scope>
    <source>
        <strain evidence="4 5">MD1149</strain>
    </source>
</reference>
<dbReference type="Pfam" id="PF13704">
    <property type="entry name" value="Glyco_tranf_2_4"/>
    <property type="match status" value="1"/>
</dbReference>
<evidence type="ECO:0000256" key="3">
    <source>
        <dbReference type="ARBA" id="ARBA00022989"/>
    </source>
</evidence>
<dbReference type="GO" id="GO:0005737">
    <property type="term" value="C:cytoplasm"/>
    <property type="evidence" value="ECO:0007669"/>
    <property type="project" value="TreeGrafter"/>
</dbReference>
<dbReference type="PANTHER" id="PTHR21461">
    <property type="entry name" value="GLYCOSYLTRANSFERASE FAMILY 92 PROTEIN"/>
    <property type="match status" value="1"/>
</dbReference>
<keyword evidence="5" id="KW-1185">Reference proteome</keyword>
<dbReference type="GO" id="GO:0016020">
    <property type="term" value="C:membrane"/>
    <property type="evidence" value="ECO:0007669"/>
    <property type="project" value="UniProtKB-SubCell"/>
</dbReference>
<keyword evidence="3" id="KW-1133">Transmembrane helix</keyword>
<keyword evidence="3" id="KW-0472">Membrane</keyword>
<proteinExistence type="predicted"/>
<protein>
    <recommendedName>
        <fullName evidence="6">Glycosyltransferase family 2 protein</fullName>
    </recommendedName>
</protein>
<name>A0A2S5BFH1_9BASI</name>
<evidence type="ECO:0008006" key="6">
    <source>
        <dbReference type="Google" id="ProtNLM"/>
    </source>
</evidence>
<evidence type="ECO:0000256" key="2">
    <source>
        <dbReference type="ARBA" id="ARBA00022692"/>
    </source>
</evidence>
<dbReference type="AlphaFoldDB" id="A0A2S5BFH1"/>
<dbReference type="Proteomes" id="UP000237144">
    <property type="component" value="Unassembled WGS sequence"/>
</dbReference>
<evidence type="ECO:0000256" key="1">
    <source>
        <dbReference type="ARBA" id="ARBA00004167"/>
    </source>
</evidence>
<evidence type="ECO:0000313" key="4">
    <source>
        <dbReference type="EMBL" id="POY75493.1"/>
    </source>
</evidence>